<comment type="caution">
    <text evidence="2">The sequence shown here is derived from an EMBL/GenBank/DDBJ whole genome shotgun (WGS) entry which is preliminary data.</text>
</comment>
<dbReference type="InterPro" id="IPR030392">
    <property type="entry name" value="S74_ICA"/>
</dbReference>
<keyword evidence="3" id="KW-1185">Reference proteome</keyword>
<sequence length="434" mass="45323">MNLASRSSRSSKSRRLSRGLAAAAATACCLAAVAWVPTPAHAWCGRNDEGDCFIAIRTGGVPESARGHARGVKFVHEDTGVAGLEEAFGHIAAVPNEGGASSELRFAVGPNAQAKLLGSGVFQVDKLDVSGGGVSSPADAVALRVTRGGLQIVNADHASEFVMEGPSSSRAAMRVDHGAATIRATIPIALYSEATRVRVQGAVFESDSNEDADAPGADAKTRLTVGSLTATSGSATLGDAAVSTNASRLELNSAAAAWAVENSAASGFGILQGTHRVVSIAHSAPRDALVVDTEGNLGLGTRWPSVKLDVNGGVQGTSAYSSASDRRWKKDIADLARNLDRVRALRPVTFEFRHEAYPEKSFDRGTQIGFVAQEVEKIVPEVVRTDAQGMKSVQYASLVPVLVGAVQELKAELDAMRNELHALRVALHAEGTRQ</sequence>
<protein>
    <submittedName>
        <fullName evidence="2">Myelin regulatory factor-like protein</fullName>
    </submittedName>
</protein>
<organism evidence="2 3">
    <name type="scientific">Hondaea fermentalgiana</name>
    <dbReference type="NCBI Taxonomy" id="2315210"/>
    <lineage>
        <taxon>Eukaryota</taxon>
        <taxon>Sar</taxon>
        <taxon>Stramenopiles</taxon>
        <taxon>Bigyra</taxon>
        <taxon>Labyrinthulomycetes</taxon>
        <taxon>Thraustochytrida</taxon>
        <taxon>Thraustochytriidae</taxon>
        <taxon>Hondaea</taxon>
    </lineage>
</organism>
<dbReference type="PROSITE" id="PS51688">
    <property type="entry name" value="ICA"/>
    <property type="match status" value="1"/>
</dbReference>
<evidence type="ECO:0000313" key="2">
    <source>
        <dbReference type="EMBL" id="GBG31518.1"/>
    </source>
</evidence>
<proteinExistence type="predicted"/>
<dbReference type="Pfam" id="PF13884">
    <property type="entry name" value="Peptidase_S74"/>
    <property type="match status" value="1"/>
</dbReference>
<accession>A0A2R5GP13</accession>
<dbReference type="EMBL" id="BEYU01000099">
    <property type="protein sequence ID" value="GBG31518.1"/>
    <property type="molecule type" value="Genomic_DNA"/>
</dbReference>
<dbReference type="OrthoDB" id="27041at2759"/>
<gene>
    <name evidence="2" type="ORF">FCC1311_077422</name>
</gene>
<evidence type="ECO:0000313" key="3">
    <source>
        <dbReference type="Proteomes" id="UP000241890"/>
    </source>
</evidence>
<name>A0A2R5GP13_9STRA</name>
<dbReference type="InterPro" id="IPR036388">
    <property type="entry name" value="WH-like_DNA-bd_sf"/>
</dbReference>
<dbReference type="Gene3D" id="1.10.10.10">
    <property type="entry name" value="Winged helix-like DNA-binding domain superfamily/Winged helix DNA-binding domain"/>
    <property type="match status" value="1"/>
</dbReference>
<feature type="domain" description="Peptidase S74" evidence="1">
    <location>
        <begin position="324"/>
        <end position="420"/>
    </location>
</feature>
<dbReference type="AlphaFoldDB" id="A0A2R5GP13"/>
<dbReference type="Proteomes" id="UP000241890">
    <property type="component" value="Unassembled WGS sequence"/>
</dbReference>
<evidence type="ECO:0000259" key="1">
    <source>
        <dbReference type="PROSITE" id="PS51688"/>
    </source>
</evidence>
<dbReference type="InParanoid" id="A0A2R5GP13"/>
<reference evidence="2 3" key="1">
    <citation type="submission" date="2017-12" db="EMBL/GenBank/DDBJ databases">
        <title>Sequencing, de novo assembly and annotation of complete genome of a new Thraustochytrid species, strain FCC1311.</title>
        <authorList>
            <person name="Sedici K."/>
            <person name="Godart F."/>
            <person name="Aiese Cigliano R."/>
            <person name="Sanseverino W."/>
            <person name="Barakat M."/>
            <person name="Ortet P."/>
            <person name="Marechal E."/>
            <person name="Cagnac O."/>
            <person name="Amato A."/>
        </authorList>
    </citation>
    <scope>NUCLEOTIDE SEQUENCE [LARGE SCALE GENOMIC DNA]</scope>
</reference>